<comment type="caution">
    <text evidence="3">The sequence shown here is derived from an EMBL/GenBank/DDBJ whole genome shotgun (WGS) entry which is preliminary data.</text>
</comment>
<keyword evidence="4" id="KW-1185">Reference proteome</keyword>
<evidence type="ECO:0000259" key="2">
    <source>
        <dbReference type="Pfam" id="PF00857"/>
    </source>
</evidence>
<keyword evidence="1" id="KW-0378">Hydrolase</keyword>
<evidence type="ECO:0000256" key="1">
    <source>
        <dbReference type="ARBA" id="ARBA00022801"/>
    </source>
</evidence>
<dbReference type="InterPro" id="IPR036380">
    <property type="entry name" value="Isochorismatase-like_sf"/>
</dbReference>
<dbReference type="RefSeq" id="WP_214347741.1">
    <property type="nucleotide sequence ID" value="NZ_JAHBOH010000001.1"/>
</dbReference>
<dbReference type="Proteomes" id="UP000722125">
    <property type="component" value="Unassembled WGS sequence"/>
</dbReference>
<accession>A0ABS5TX22</accession>
<organism evidence="3 4">
    <name type="scientific">Cellulomonas fulva</name>
    <dbReference type="NCBI Taxonomy" id="2835530"/>
    <lineage>
        <taxon>Bacteria</taxon>
        <taxon>Bacillati</taxon>
        <taxon>Actinomycetota</taxon>
        <taxon>Actinomycetes</taxon>
        <taxon>Micrococcales</taxon>
        <taxon>Cellulomonadaceae</taxon>
        <taxon>Cellulomonas</taxon>
    </lineage>
</organism>
<protein>
    <submittedName>
        <fullName evidence="3">Isochorismatase family protein</fullName>
    </submittedName>
</protein>
<evidence type="ECO:0000313" key="4">
    <source>
        <dbReference type="Proteomes" id="UP000722125"/>
    </source>
</evidence>
<name>A0ABS5TX22_9CELL</name>
<dbReference type="EMBL" id="JAHBOH010000001">
    <property type="protein sequence ID" value="MBT0993705.1"/>
    <property type="molecule type" value="Genomic_DNA"/>
</dbReference>
<dbReference type="InterPro" id="IPR000868">
    <property type="entry name" value="Isochorismatase-like_dom"/>
</dbReference>
<dbReference type="Gene3D" id="3.40.50.850">
    <property type="entry name" value="Isochorismatase-like"/>
    <property type="match status" value="1"/>
</dbReference>
<evidence type="ECO:0000313" key="3">
    <source>
        <dbReference type="EMBL" id="MBT0993705.1"/>
    </source>
</evidence>
<proteinExistence type="predicted"/>
<feature type="domain" description="Isochorismatase-like" evidence="2">
    <location>
        <begin position="60"/>
        <end position="236"/>
    </location>
</feature>
<dbReference type="PANTHER" id="PTHR43540">
    <property type="entry name" value="PEROXYUREIDOACRYLATE/UREIDOACRYLATE AMIDOHYDROLASE-RELATED"/>
    <property type="match status" value="1"/>
</dbReference>
<dbReference type="Pfam" id="PF00857">
    <property type="entry name" value="Isochorismatase"/>
    <property type="match status" value="1"/>
</dbReference>
<dbReference type="SUPFAM" id="SSF52499">
    <property type="entry name" value="Isochorismatase-like hydrolases"/>
    <property type="match status" value="1"/>
</dbReference>
<sequence>MTVVTEKPTPSAATQVGTEAAAQLAEQIEAKMAEVIDLLGQWRDATDRTWAEVGFGTRPAIVVIDLARFWTEPGYAAYCPESERALAATNELLVHAREAGVPVVFTTQAYQSSAGGLVSATGMARKFPGSDNLAVGTLATELHPSLEVLEGEHVITKTQSSAFQHTYLSTVLHNAGVDTVILTGVVTSGCVRATAADSLANGFRTIVVPEAVADHLPGAHQWTLFDISTKIGDVVPLAQATDYLDTIAAH</sequence>
<dbReference type="PANTHER" id="PTHR43540:SF1">
    <property type="entry name" value="ISOCHORISMATASE HYDROLASE"/>
    <property type="match status" value="1"/>
</dbReference>
<gene>
    <name evidence="3" type="ORF">KIN34_05330</name>
</gene>
<dbReference type="InterPro" id="IPR050272">
    <property type="entry name" value="Isochorismatase-like_hydrls"/>
</dbReference>
<reference evidence="3 4" key="1">
    <citation type="submission" date="2021-05" db="EMBL/GenBank/DDBJ databases">
        <title>Description of Cellulomonas sp. DKR-3 sp. nov.</title>
        <authorList>
            <person name="Dahal R.H."/>
            <person name="Chaudhary D.K."/>
        </authorList>
    </citation>
    <scope>NUCLEOTIDE SEQUENCE [LARGE SCALE GENOMIC DNA]</scope>
    <source>
        <strain evidence="3 4">DKR-3</strain>
    </source>
</reference>